<keyword evidence="3" id="KW-0539">Nucleus</keyword>
<dbReference type="CDD" id="cd00067">
    <property type="entry name" value="GAL4"/>
    <property type="match status" value="1"/>
</dbReference>
<dbReference type="InterPro" id="IPR007219">
    <property type="entry name" value="XnlR_reg_dom"/>
</dbReference>
<dbReference type="SMART" id="SM00066">
    <property type="entry name" value="GAL4"/>
    <property type="match status" value="1"/>
</dbReference>
<dbReference type="InterPro" id="IPR050613">
    <property type="entry name" value="Sec_Metabolite_Reg"/>
</dbReference>
<keyword evidence="2" id="KW-0479">Metal-binding</keyword>
<feature type="domain" description="Zn(2)-C6 fungal-type" evidence="5">
    <location>
        <begin position="10"/>
        <end position="39"/>
    </location>
</feature>
<dbReference type="CDD" id="cd12148">
    <property type="entry name" value="fungal_TF_MHR"/>
    <property type="match status" value="1"/>
</dbReference>
<evidence type="ECO:0000256" key="2">
    <source>
        <dbReference type="ARBA" id="ARBA00022723"/>
    </source>
</evidence>
<organism evidence="6 7">
    <name type="scientific">Kwoniella shivajii</name>
    <dbReference type="NCBI Taxonomy" id="564305"/>
    <lineage>
        <taxon>Eukaryota</taxon>
        <taxon>Fungi</taxon>
        <taxon>Dikarya</taxon>
        <taxon>Basidiomycota</taxon>
        <taxon>Agaricomycotina</taxon>
        <taxon>Tremellomycetes</taxon>
        <taxon>Tremellales</taxon>
        <taxon>Cryptococcaceae</taxon>
        <taxon>Kwoniella</taxon>
    </lineage>
</organism>
<reference evidence="6 7" key="1">
    <citation type="submission" date="2024-01" db="EMBL/GenBank/DDBJ databases">
        <title>Comparative genomics of Cryptococcus and Kwoniella reveals pathogenesis evolution and contrasting modes of karyotype evolution via chromosome fusion or intercentromeric recombination.</title>
        <authorList>
            <person name="Coelho M.A."/>
            <person name="David-Palma M."/>
            <person name="Shea T."/>
            <person name="Bowers K."/>
            <person name="McGinley-Smith S."/>
            <person name="Mohammad A.W."/>
            <person name="Gnirke A."/>
            <person name="Yurkov A.M."/>
            <person name="Nowrousian M."/>
            <person name="Sun S."/>
            <person name="Cuomo C.A."/>
            <person name="Heitman J."/>
        </authorList>
    </citation>
    <scope>NUCLEOTIDE SEQUENCE [LARGE SCALE GENOMIC DNA]</scope>
    <source>
        <strain evidence="6">CBS 11374</strain>
    </source>
</reference>
<protein>
    <recommendedName>
        <fullName evidence="5">Zn(2)-C6 fungal-type domain-containing protein</fullName>
    </recommendedName>
</protein>
<evidence type="ECO:0000313" key="7">
    <source>
        <dbReference type="Proteomes" id="UP001329825"/>
    </source>
</evidence>
<dbReference type="PANTHER" id="PTHR31001:SF56">
    <property type="entry name" value="ZN(2)-C6 FUNGAL-TYPE DOMAIN-CONTAINING PROTEIN"/>
    <property type="match status" value="1"/>
</dbReference>
<dbReference type="PROSITE" id="PS00463">
    <property type="entry name" value="ZN2_CY6_FUNGAL_1"/>
    <property type="match status" value="1"/>
</dbReference>
<dbReference type="PANTHER" id="PTHR31001">
    <property type="entry name" value="UNCHARACTERIZED TRANSCRIPTIONAL REGULATORY PROTEIN"/>
    <property type="match status" value="1"/>
</dbReference>
<keyword evidence="7" id="KW-1185">Reference proteome</keyword>
<dbReference type="RefSeq" id="XP_062792933.1">
    <property type="nucleotide sequence ID" value="XM_062936882.1"/>
</dbReference>
<evidence type="ECO:0000313" key="6">
    <source>
        <dbReference type="EMBL" id="WRT68193.1"/>
    </source>
</evidence>
<dbReference type="PROSITE" id="PS50048">
    <property type="entry name" value="ZN2_CY6_FUNGAL_2"/>
    <property type="match status" value="1"/>
</dbReference>
<evidence type="ECO:0000256" key="1">
    <source>
        <dbReference type="ARBA" id="ARBA00004123"/>
    </source>
</evidence>
<comment type="subcellular location">
    <subcellularLocation>
        <location evidence="1">Nucleus</location>
    </subcellularLocation>
</comment>
<proteinExistence type="predicted"/>
<dbReference type="GeneID" id="87957299"/>
<dbReference type="InterPro" id="IPR001138">
    <property type="entry name" value="Zn2Cys6_DnaBD"/>
</dbReference>
<evidence type="ECO:0000259" key="5">
    <source>
        <dbReference type="PROSITE" id="PS50048"/>
    </source>
</evidence>
<sequence length="691" mass="77124">MPKNGRPPVSCSECRRSKLKCSKSWPCTECQRRGCAHLCPTGVNTQRRTISTVLSENARLRDRLARSSPITVSESHIAASGPAPADEMVESAPLNLSPSIQLYHTAPPPSFSTPIPPVGQLSIGSGGGSKFYGPTAAAHVLPDEWADRDIRNNQSCSRIDSNVPLTFPLLRPSQSARQAFLDDARNQLPADDLLQKWTDSFWVASSWRFEPITKQYFDNLFLDPLNGTRATSRTGAQLGLRFSILAIGSLFDPDLPPHSTQAQTFDDFAMACLTAADFLTNTTVASLVCLHLHCCFLLNDSRPRTEEIYVVVGLALRLATSAGFHRDGTWWGLPELEVDARRRIWWEILTLERVNSNRFGCPSFINFGQFDALRPNDQSHDSFLFWRWEYDNVLHVLINRIEAIRTSPDLDGLSDADYAVKSYWQSVPNLLKPSQPLLNQGHDGFVLALQQRRLALHYYTGLHQLHRLGMNRALRLHASEPLDSQFASSVNIMINEACRNVIDLVDDIYSLSPINTRHMVVALDLFSVLVPQAALVIRSPRSSLAVTCHHQLVRGVDLLEKAARQTPCPWYLALLQRGQKLAAKATTSLQTRFNTTQRPSENQETDGVDELLGDITQLHKYQQSAAPSPAPESRNIAMTIADDVEFERWISSLIEDSPLDLLTGSGSNPGYQQGDTRLNDSNFDFTQFQLP</sequence>
<evidence type="ECO:0000256" key="3">
    <source>
        <dbReference type="ARBA" id="ARBA00023242"/>
    </source>
</evidence>
<gene>
    <name evidence="6" type="ORF">IL334_005168</name>
</gene>
<name>A0ABZ1D2L2_9TREE</name>
<dbReference type="EMBL" id="CP141887">
    <property type="protein sequence ID" value="WRT68193.1"/>
    <property type="molecule type" value="Genomic_DNA"/>
</dbReference>
<dbReference type="Pfam" id="PF04082">
    <property type="entry name" value="Fungal_trans"/>
    <property type="match status" value="1"/>
</dbReference>
<evidence type="ECO:0000256" key="4">
    <source>
        <dbReference type="SAM" id="MobiDB-lite"/>
    </source>
</evidence>
<accession>A0ABZ1D2L2</accession>
<dbReference type="SMART" id="SM00906">
    <property type="entry name" value="Fungal_trans"/>
    <property type="match status" value="1"/>
</dbReference>
<dbReference type="Proteomes" id="UP001329825">
    <property type="component" value="Chromosome 7"/>
</dbReference>
<dbReference type="InterPro" id="IPR036864">
    <property type="entry name" value="Zn2-C6_fun-type_DNA-bd_sf"/>
</dbReference>
<feature type="region of interest" description="Disordered" evidence="4">
    <location>
        <begin position="664"/>
        <end position="691"/>
    </location>
</feature>
<dbReference type="SUPFAM" id="SSF57701">
    <property type="entry name" value="Zn2/Cys6 DNA-binding domain"/>
    <property type="match status" value="1"/>
</dbReference>